<dbReference type="EMBL" id="CP032549">
    <property type="protein sequence ID" value="QIV87802.1"/>
    <property type="molecule type" value="Genomic_DNA"/>
</dbReference>
<dbReference type="Proteomes" id="UP000502331">
    <property type="component" value="Chromosome"/>
</dbReference>
<dbReference type="PANTHER" id="PTHR34351">
    <property type="entry name" value="SLR1927 PROTEIN-RELATED"/>
    <property type="match status" value="1"/>
</dbReference>
<name>A0A6H0SJD7_9MICC</name>
<dbReference type="InterPro" id="IPR002881">
    <property type="entry name" value="DUF58"/>
</dbReference>
<sequence length="464" mass="50660">MGWTSKTSSKNCSPAPPSASWHRMEKTPRFDSRNALSWVRSERSTPATLRRLRLDLLTVRGWCTLGAGALLMFFAYLFGRHELMALGISLIVLAAVSWGLALGLRGRTRIQRQVLSTVPSVGEVCRVRLSCAESATIQERLPESFGPGPKFEAPGGLDYELVFGTRGIHQLGPAQQIVSDSLGLIQGMVNTGETMDVPVRSELIDLHRFASLGEQMLTGDARHSLSTTADYYDVAIRDYQQGDSIRQVHWKASARQGKLMVRQENHVATAQALLILDTAFDHWCHSGVDLRLSIPAGAKEDLPSSRRFETALSLASSIGLCYASSGYQLSVRDLSGAPLISEHPQATSDVAAQSNFESFHAATAVLALSTGGTEMAASEIFGDGLHKELLGYRDEPVIMILGELTMIQARWLATLARTVRHAEIFILVAHPERYSDVHQELAGTGWKIHLIPATMGAEQMWGGA</sequence>
<feature type="region of interest" description="Disordered" evidence="1">
    <location>
        <begin position="1"/>
        <end position="24"/>
    </location>
</feature>
<feature type="domain" description="DUF58" evidence="3">
    <location>
        <begin position="236"/>
        <end position="278"/>
    </location>
</feature>
<feature type="compositionally biased region" description="Polar residues" evidence="1">
    <location>
        <begin position="1"/>
        <end position="12"/>
    </location>
</feature>
<proteinExistence type="predicted"/>
<dbReference type="AlphaFoldDB" id="A0A6H0SJD7"/>
<keyword evidence="5" id="KW-1185">Reference proteome</keyword>
<evidence type="ECO:0000259" key="3">
    <source>
        <dbReference type="Pfam" id="PF01882"/>
    </source>
</evidence>
<dbReference type="PANTHER" id="PTHR34351:SF1">
    <property type="entry name" value="SLR1927 PROTEIN"/>
    <property type="match status" value="1"/>
</dbReference>
<feature type="transmembrane region" description="Helical" evidence="2">
    <location>
        <begin position="59"/>
        <end position="78"/>
    </location>
</feature>
<evidence type="ECO:0000256" key="2">
    <source>
        <dbReference type="SAM" id="Phobius"/>
    </source>
</evidence>
<evidence type="ECO:0000256" key="1">
    <source>
        <dbReference type="SAM" id="MobiDB-lite"/>
    </source>
</evidence>
<evidence type="ECO:0000313" key="5">
    <source>
        <dbReference type="Proteomes" id="UP000502331"/>
    </source>
</evidence>
<dbReference type="Pfam" id="PF01882">
    <property type="entry name" value="DUF58"/>
    <property type="match status" value="1"/>
</dbReference>
<organism evidence="4 5">
    <name type="scientific">Glutamicibacter mishrai</name>
    <dbReference type="NCBI Taxonomy" id="1775880"/>
    <lineage>
        <taxon>Bacteria</taxon>
        <taxon>Bacillati</taxon>
        <taxon>Actinomycetota</taxon>
        <taxon>Actinomycetes</taxon>
        <taxon>Micrococcales</taxon>
        <taxon>Micrococcaceae</taxon>
        <taxon>Glutamicibacter</taxon>
    </lineage>
</organism>
<accession>A0A6H0SJD7</accession>
<evidence type="ECO:0000313" key="4">
    <source>
        <dbReference type="EMBL" id="QIV87802.1"/>
    </source>
</evidence>
<keyword evidence="2" id="KW-0812">Transmembrane</keyword>
<keyword evidence="2" id="KW-1133">Transmembrane helix</keyword>
<gene>
    <name evidence="4" type="ORF">D3791_12200</name>
</gene>
<protein>
    <submittedName>
        <fullName evidence="4">DUF58 domain-containing protein</fullName>
    </submittedName>
</protein>
<reference evidence="4 5" key="1">
    <citation type="submission" date="2018-09" db="EMBL/GenBank/DDBJ databases">
        <title>Glutamicibacter mishrai S5-52T (LMG 29155T = KCTC 39846T).</title>
        <authorList>
            <person name="Das S.K."/>
        </authorList>
    </citation>
    <scope>NUCLEOTIDE SEQUENCE [LARGE SCALE GENOMIC DNA]</scope>
    <source>
        <strain evidence="4 5">S5-52</strain>
    </source>
</reference>
<feature type="transmembrane region" description="Helical" evidence="2">
    <location>
        <begin position="84"/>
        <end position="104"/>
    </location>
</feature>
<keyword evidence="2" id="KW-0472">Membrane</keyword>